<name>A0AAN6YFU0_9PEZI</name>
<feature type="compositionally biased region" description="Polar residues" evidence="1">
    <location>
        <begin position="315"/>
        <end position="325"/>
    </location>
</feature>
<feature type="compositionally biased region" description="Low complexity" evidence="1">
    <location>
        <begin position="435"/>
        <end position="446"/>
    </location>
</feature>
<feature type="region of interest" description="Disordered" evidence="1">
    <location>
        <begin position="70"/>
        <end position="200"/>
    </location>
</feature>
<dbReference type="Proteomes" id="UP001301769">
    <property type="component" value="Unassembled WGS sequence"/>
</dbReference>
<feature type="compositionally biased region" description="Polar residues" evidence="1">
    <location>
        <begin position="575"/>
        <end position="584"/>
    </location>
</feature>
<proteinExistence type="predicted"/>
<feature type="compositionally biased region" description="Polar residues" evidence="1">
    <location>
        <begin position="188"/>
        <end position="197"/>
    </location>
</feature>
<accession>A0AAN6YFU0</accession>
<reference evidence="2" key="2">
    <citation type="submission" date="2023-05" db="EMBL/GenBank/DDBJ databases">
        <authorList>
            <consortium name="Lawrence Berkeley National Laboratory"/>
            <person name="Steindorff A."/>
            <person name="Hensen N."/>
            <person name="Bonometti L."/>
            <person name="Westerberg I."/>
            <person name="Brannstrom I.O."/>
            <person name="Guillou S."/>
            <person name="Cros-Aarteil S."/>
            <person name="Calhoun S."/>
            <person name="Haridas S."/>
            <person name="Kuo A."/>
            <person name="Mondo S."/>
            <person name="Pangilinan J."/>
            <person name="Riley R."/>
            <person name="Labutti K."/>
            <person name="Andreopoulos B."/>
            <person name="Lipzen A."/>
            <person name="Chen C."/>
            <person name="Yanf M."/>
            <person name="Daum C."/>
            <person name="Ng V."/>
            <person name="Clum A."/>
            <person name="Ohm R."/>
            <person name="Martin F."/>
            <person name="Silar P."/>
            <person name="Natvig D."/>
            <person name="Lalanne C."/>
            <person name="Gautier V."/>
            <person name="Ament-Velasquez S.L."/>
            <person name="Kruys A."/>
            <person name="Hutchinson M.I."/>
            <person name="Powell A.J."/>
            <person name="Barry K."/>
            <person name="Miller A.N."/>
            <person name="Grigoriev I.V."/>
            <person name="Debuchy R."/>
            <person name="Gladieux P."/>
            <person name="Thoren M.H."/>
            <person name="Johannesson H."/>
        </authorList>
    </citation>
    <scope>NUCLEOTIDE SEQUENCE</scope>
    <source>
        <strain evidence="2">PSN293</strain>
    </source>
</reference>
<dbReference type="AlphaFoldDB" id="A0AAN6YFU0"/>
<dbReference type="EMBL" id="MU858053">
    <property type="protein sequence ID" value="KAK4218339.1"/>
    <property type="molecule type" value="Genomic_DNA"/>
</dbReference>
<keyword evidence="3" id="KW-1185">Reference proteome</keyword>
<sequence>MSQSSSSLGSNNPFRRKPASAPVPQNPGNPSVFLASPSTVDGLAIANTAIPTNSGALSSSDQFRNQLRTLAQSSQPAPAPATTFQKSKVVKKVRVQSPPPSSPESAGIPDRYSLAGRGKYGAYEDDDESESSDDEADTDVEIPTLDPFGNEPIRALSEEDDDIPTRRETPNSVQESSGGLEAALAEVTSASSATTGNPGIRATLDVSAFGRLLLTGESGGLERISSASLKSALIEDTPRIVHQASGSAEPETERHEVSGRAQARKPPPAPSSRHGKLINVYLKPRPASTTPNAAMPPSSSPHSDGEFGANLPISPLQQLTSTPSDINKPLPPAPFGPGHNDGESIFDREAAGKVPELDVDTDELRLQEQITPVPPNLSHSASIPSSPLAQSPLKPPPPPRRQPHGRSDSKLSVSSIPTSTAQLEGIEASPRRSSQESVRSRSSSLRANVHAPAPPPPRRSGHAPPPPPPQRGTNAFVSPSSSSFSSFTAPIAEKTPSDDVESPLPISSNHLTASDDSKAGSNMNINLTPGSAIEQATSPTIGLHPNHSSSKLPPPPPPARSVSVRSKRPASVSSLDATSRRVTGSSHSSSMAPPPPPPPSRQRGGSKGSLDGSAANNGLAAGRSSMDGVRVLPGTLAEEPGLVADGGGSTALGGGIDNGTGTGMSANDILADLTALQREVDALRGRYEKGGSK</sequence>
<reference evidence="2" key="1">
    <citation type="journal article" date="2023" name="Mol. Phylogenet. Evol.">
        <title>Genome-scale phylogeny and comparative genomics of the fungal order Sordariales.</title>
        <authorList>
            <person name="Hensen N."/>
            <person name="Bonometti L."/>
            <person name="Westerberg I."/>
            <person name="Brannstrom I.O."/>
            <person name="Guillou S."/>
            <person name="Cros-Aarteil S."/>
            <person name="Calhoun S."/>
            <person name="Haridas S."/>
            <person name="Kuo A."/>
            <person name="Mondo S."/>
            <person name="Pangilinan J."/>
            <person name="Riley R."/>
            <person name="LaButti K."/>
            <person name="Andreopoulos B."/>
            <person name="Lipzen A."/>
            <person name="Chen C."/>
            <person name="Yan M."/>
            <person name="Daum C."/>
            <person name="Ng V."/>
            <person name="Clum A."/>
            <person name="Steindorff A."/>
            <person name="Ohm R.A."/>
            <person name="Martin F."/>
            <person name="Silar P."/>
            <person name="Natvig D.O."/>
            <person name="Lalanne C."/>
            <person name="Gautier V."/>
            <person name="Ament-Velasquez S.L."/>
            <person name="Kruys A."/>
            <person name="Hutchinson M.I."/>
            <person name="Powell A.J."/>
            <person name="Barry K."/>
            <person name="Miller A.N."/>
            <person name="Grigoriev I.V."/>
            <person name="Debuchy R."/>
            <person name="Gladieux P."/>
            <person name="Hiltunen Thoren M."/>
            <person name="Johannesson H."/>
        </authorList>
    </citation>
    <scope>NUCLEOTIDE SEQUENCE</scope>
    <source>
        <strain evidence="2">PSN293</strain>
    </source>
</reference>
<gene>
    <name evidence="2" type="ORF">QBC37DRAFT_412288</name>
</gene>
<feature type="compositionally biased region" description="Acidic residues" evidence="1">
    <location>
        <begin position="123"/>
        <end position="140"/>
    </location>
</feature>
<feature type="region of interest" description="Disordered" evidence="1">
    <location>
        <begin position="231"/>
        <end position="633"/>
    </location>
</feature>
<feature type="region of interest" description="Disordered" evidence="1">
    <location>
        <begin position="1"/>
        <end position="36"/>
    </location>
</feature>
<feature type="compositionally biased region" description="Polar residues" evidence="1">
    <location>
        <begin position="410"/>
        <end position="422"/>
    </location>
</feature>
<evidence type="ECO:0000256" key="1">
    <source>
        <dbReference type="SAM" id="MobiDB-lite"/>
    </source>
</evidence>
<feature type="compositionally biased region" description="Low complexity" evidence="1">
    <location>
        <begin position="476"/>
        <end position="487"/>
    </location>
</feature>
<feature type="compositionally biased region" description="Basic and acidic residues" evidence="1">
    <location>
        <begin position="340"/>
        <end position="351"/>
    </location>
</feature>
<evidence type="ECO:0000313" key="3">
    <source>
        <dbReference type="Proteomes" id="UP001301769"/>
    </source>
</evidence>
<evidence type="ECO:0000313" key="2">
    <source>
        <dbReference type="EMBL" id="KAK4218339.1"/>
    </source>
</evidence>
<protein>
    <submittedName>
        <fullName evidence="2">Uncharacterized protein</fullName>
    </submittedName>
</protein>
<feature type="compositionally biased region" description="Low complexity" evidence="1">
    <location>
        <begin position="1"/>
        <end position="10"/>
    </location>
</feature>
<feature type="compositionally biased region" description="Pro residues" evidence="1">
    <location>
        <begin position="452"/>
        <end position="470"/>
    </location>
</feature>
<feature type="compositionally biased region" description="Low complexity" evidence="1">
    <location>
        <begin position="560"/>
        <end position="574"/>
    </location>
</feature>
<comment type="caution">
    <text evidence="2">The sequence shown here is derived from an EMBL/GenBank/DDBJ whole genome shotgun (WGS) entry which is preliminary data.</text>
</comment>
<organism evidence="2 3">
    <name type="scientific">Rhypophila decipiens</name>
    <dbReference type="NCBI Taxonomy" id="261697"/>
    <lineage>
        <taxon>Eukaryota</taxon>
        <taxon>Fungi</taxon>
        <taxon>Dikarya</taxon>
        <taxon>Ascomycota</taxon>
        <taxon>Pezizomycotina</taxon>
        <taxon>Sordariomycetes</taxon>
        <taxon>Sordariomycetidae</taxon>
        <taxon>Sordariales</taxon>
        <taxon>Naviculisporaceae</taxon>
        <taxon>Rhypophila</taxon>
    </lineage>
</organism>
<feature type="compositionally biased region" description="Polar residues" evidence="1">
    <location>
        <begin position="519"/>
        <end position="540"/>
    </location>
</feature>